<dbReference type="AlphaFoldDB" id="A0A0D9Y8A0"/>
<reference evidence="1" key="1">
    <citation type="submission" date="2013-08" db="EMBL/GenBank/DDBJ databases">
        <title>Oryza genome evolution.</title>
        <authorList>
            <person name="Wing R.A."/>
            <person name="Panaud O."/>
            <person name="Oliveira A.C."/>
        </authorList>
    </citation>
    <scope>NUCLEOTIDE SEQUENCE</scope>
</reference>
<dbReference type="Proteomes" id="UP000026961">
    <property type="component" value="Chromosome 1"/>
</dbReference>
<protein>
    <submittedName>
        <fullName evidence="1">Uncharacterized protein</fullName>
    </submittedName>
</protein>
<sequence length="62" mass="7308">MEGQGLRGSDLLHLGLRSILRQARERSCSACASLMRTRQKKFQHYLYREGNRLRNQNNAMMR</sequence>
<keyword evidence="2" id="KW-1185">Reference proteome</keyword>
<reference evidence="1" key="3">
    <citation type="submission" date="2018-05" db="EMBL/GenBank/DDBJ databases">
        <title>OgluRS3 (Oryza glumaepatula Reference Sequence Version 3).</title>
        <authorList>
            <person name="Zhang J."/>
            <person name="Kudrna D."/>
            <person name="Lee S."/>
            <person name="Talag J."/>
            <person name="Welchert J."/>
            <person name="Wing R.A."/>
        </authorList>
    </citation>
    <scope>NUCLEOTIDE SEQUENCE [LARGE SCALE GENOMIC DNA]</scope>
</reference>
<evidence type="ECO:0000313" key="1">
    <source>
        <dbReference type="EnsemblPlants" id="OGLUM01G17120.1"/>
    </source>
</evidence>
<dbReference type="HOGENOM" id="CLU_2907735_0_0_1"/>
<name>A0A0D9Y8A0_9ORYZ</name>
<organism evidence="1">
    <name type="scientific">Oryza glumipatula</name>
    <dbReference type="NCBI Taxonomy" id="40148"/>
    <lineage>
        <taxon>Eukaryota</taxon>
        <taxon>Viridiplantae</taxon>
        <taxon>Streptophyta</taxon>
        <taxon>Embryophyta</taxon>
        <taxon>Tracheophyta</taxon>
        <taxon>Spermatophyta</taxon>
        <taxon>Magnoliopsida</taxon>
        <taxon>Liliopsida</taxon>
        <taxon>Poales</taxon>
        <taxon>Poaceae</taxon>
        <taxon>BOP clade</taxon>
        <taxon>Oryzoideae</taxon>
        <taxon>Oryzeae</taxon>
        <taxon>Oryzinae</taxon>
        <taxon>Oryza</taxon>
    </lineage>
</organism>
<proteinExistence type="predicted"/>
<evidence type="ECO:0000313" key="2">
    <source>
        <dbReference type="Proteomes" id="UP000026961"/>
    </source>
</evidence>
<accession>A0A0D9Y8A0</accession>
<reference evidence="1" key="2">
    <citation type="submission" date="2015-04" db="UniProtKB">
        <authorList>
            <consortium name="EnsemblPlants"/>
        </authorList>
    </citation>
    <scope>IDENTIFICATION</scope>
</reference>
<dbReference type="EnsemblPlants" id="OGLUM01G17120.1">
    <property type="protein sequence ID" value="OGLUM01G17120.1"/>
    <property type="gene ID" value="OGLUM01G17120"/>
</dbReference>
<dbReference type="Gramene" id="OGLUM01G17120.1">
    <property type="protein sequence ID" value="OGLUM01G17120.1"/>
    <property type="gene ID" value="OGLUM01G17120"/>
</dbReference>